<accession>A0ABW7ZGM9</accession>
<keyword evidence="2" id="KW-1185">Reference proteome</keyword>
<dbReference type="RefSeq" id="WP_396756235.1">
    <property type="nucleotide sequence ID" value="NZ_JBITLA010000001.1"/>
</dbReference>
<evidence type="ECO:0000313" key="1">
    <source>
        <dbReference type="EMBL" id="MFI7262012.1"/>
    </source>
</evidence>
<protein>
    <recommendedName>
        <fullName evidence="3">Nudix hydrolase domain-containing protein</fullName>
    </recommendedName>
</protein>
<gene>
    <name evidence="1" type="ORF">ACIBP4_06790</name>
</gene>
<dbReference type="Proteomes" id="UP001612812">
    <property type="component" value="Unassembled WGS sequence"/>
</dbReference>
<evidence type="ECO:0008006" key="3">
    <source>
        <dbReference type="Google" id="ProtNLM"/>
    </source>
</evidence>
<sequence length="154" mass="16846">MAADRPQDQRAAFQASRIPGSRAGRRVAAAGPVLVVRCAHQYTRPRIRVEAVAGARDDDPQWHWEERMRLVLPTGVVLVDTDPTQVLDMPPVHLAGGPGVHGLAVGHVGRAEVQEAARRVAEETMTAPVARTIAAWRSLDGVERYLIRLWPLAT</sequence>
<proteinExistence type="predicted"/>
<dbReference type="EMBL" id="JBITLE010000002">
    <property type="protein sequence ID" value="MFI7262012.1"/>
    <property type="molecule type" value="Genomic_DNA"/>
</dbReference>
<reference evidence="1 2" key="1">
    <citation type="submission" date="2024-10" db="EMBL/GenBank/DDBJ databases">
        <title>The Natural Products Discovery Center: Release of the First 8490 Sequenced Strains for Exploring Actinobacteria Biosynthetic Diversity.</title>
        <authorList>
            <person name="Kalkreuter E."/>
            <person name="Kautsar S.A."/>
            <person name="Yang D."/>
            <person name="Bader C.D."/>
            <person name="Teijaro C.N."/>
            <person name="Fluegel L."/>
            <person name="Davis C.M."/>
            <person name="Simpson J.R."/>
            <person name="Lauterbach L."/>
            <person name="Steele A.D."/>
            <person name="Gui C."/>
            <person name="Meng S."/>
            <person name="Li G."/>
            <person name="Viehrig K."/>
            <person name="Ye F."/>
            <person name="Su P."/>
            <person name="Kiefer A.F."/>
            <person name="Nichols A."/>
            <person name="Cepeda A.J."/>
            <person name="Yan W."/>
            <person name="Fan B."/>
            <person name="Jiang Y."/>
            <person name="Adhikari A."/>
            <person name="Zheng C.-J."/>
            <person name="Schuster L."/>
            <person name="Cowan T.M."/>
            <person name="Smanski M.J."/>
            <person name="Chevrette M.G."/>
            <person name="De Carvalho L.P.S."/>
            <person name="Shen B."/>
        </authorList>
    </citation>
    <scope>NUCLEOTIDE SEQUENCE [LARGE SCALE GENOMIC DNA]</scope>
    <source>
        <strain evidence="1 2">NPDC049845</strain>
    </source>
</reference>
<name>A0ABW7ZGM9_9ACTN</name>
<organism evidence="1 2">
    <name type="scientific">Micromonospora maritima</name>
    <dbReference type="NCBI Taxonomy" id="986711"/>
    <lineage>
        <taxon>Bacteria</taxon>
        <taxon>Bacillati</taxon>
        <taxon>Actinomycetota</taxon>
        <taxon>Actinomycetes</taxon>
        <taxon>Micromonosporales</taxon>
        <taxon>Micromonosporaceae</taxon>
        <taxon>Micromonospora</taxon>
    </lineage>
</organism>
<comment type="caution">
    <text evidence="1">The sequence shown here is derived from an EMBL/GenBank/DDBJ whole genome shotgun (WGS) entry which is preliminary data.</text>
</comment>
<evidence type="ECO:0000313" key="2">
    <source>
        <dbReference type="Proteomes" id="UP001612812"/>
    </source>
</evidence>